<dbReference type="CDD" id="cd06225">
    <property type="entry name" value="HAMP"/>
    <property type="match status" value="1"/>
</dbReference>
<dbReference type="InterPro" id="IPR003660">
    <property type="entry name" value="HAMP_dom"/>
</dbReference>
<evidence type="ECO:0000313" key="10">
    <source>
        <dbReference type="EMBL" id="MCU6796470.1"/>
    </source>
</evidence>
<reference evidence="10 11" key="1">
    <citation type="submission" date="2022-09" db="EMBL/GenBank/DDBJ databases">
        <authorList>
            <person name="Han X.L."/>
            <person name="Wang Q."/>
            <person name="Lu T."/>
        </authorList>
    </citation>
    <scope>NUCLEOTIDE SEQUENCE [LARGE SCALE GENOMIC DNA]</scope>
    <source>
        <strain evidence="10 11">WQ 127069</strain>
    </source>
</reference>
<dbReference type="SMART" id="SM00304">
    <property type="entry name" value="HAMP"/>
    <property type="match status" value="1"/>
</dbReference>
<feature type="domain" description="Methyl-accepting transducer" evidence="8">
    <location>
        <begin position="427"/>
        <end position="663"/>
    </location>
</feature>
<dbReference type="Gene3D" id="6.10.340.10">
    <property type="match status" value="1"/>
</dbReference>
<keyword evidence="7" id="KW-1133">Transmembrane helix</keyword>
<name>A0ABT2UP87_9BACL</name>
<dbReference type="PROSITE" id="PS50111">
    <property type="entry name" value="CHEMOTAXIS_TRANSDUC_2"/>
    <property type="match status" value="1"/>
</dbReference>
<keyword evidence="4 6" id="KW-0807">Transducer</keyword>
<dbReference type="CDD" id="cd11386">
    <property type="entry name" value="MCP_signal"/>
    <property type="match status" value="1"/>
</dbReference>
<comment type="caution">
    <text evidence="10">The sequence shown here is derived from an EMBL/GenBank/DDBJ whole genome shotgun (WGS) entry which is preliminary data.</text>
</comment>
<evidence type="ECO:0000256" key="6">
    <source>
        <dbReference type="PROSITE-ProRule" id="PRU00284"/>
    </source>
</evidence>
<evidence type="ECO:0000256" key="7">
    <source>
        <dbReference type="SAM" id="Phobius"/>
    </source>
</evidence>
<keyword evidence="7" id="KW-0812">Transmembrane</keyword>
<dbReference type="SUPFAM" id="SSF58104">
    <property type="entry name" value="Methyl-accepting chemotaxis protein (MCP) signaling domain"/>
    <property type="match status" value="1"/>
</dbReference>
<dbReference type="PROSITE" id="PS50885">
    <property type="entry name" value="HAMP"/>
    <property type="match status" value="1"/>
</dbReference>
<keyword evidence="3 7" id="KW-0472">Membrane</keyword>
<organism evidence="10 11">
    <name type="scientific">Paenibacillus baimaensis</name>
    <dbReference type="NCBI Taxonomy" id="2982185"/>
    <lineage>
        <taxon>Bacteria</taxon>
        <taxon>Bacillati</taxon>
        <taxon>Bacillota</taxon>
        <taxon>Bacilli</taxon>
        <taxon>Bacillales</taxon>
        <taxon>Paenibacillaceae</taxon>
        <taxon>Paenibacillus</taxon>
    </lineage>
</organism>
<dbReference type="RefSeq" id="WP_262687291.1">
    <property type="nucleotide sequence ID" value="NZ_JAOQIO010000103.1"/>
</dbReference>
<evidence type="ECO:0000256" key="4">
    <source>
        <dbReference type="ARBA" id="ARBA00023224"/>
    </source>
</evidence>
<sequence>MKVAAASGGRWLDRLFKPSMWLMNRLRYAQKFVLIGLVFVIPIMVLTFQMFYNMNKDVRNTELEARGLVYQRSLGEMIVALEQYGWGLDRGSEGVVVRGDVKEIGGRIDRIINDLIQEMSAPQSGLMDPDSWSNLVKQWEIIKAEGGSTSRAFYEVRHVELEQMILKQMDEVKNNSGLILDSEMDTYYLMNAVVNVFPGYWTHLEKIELLGTEIAMRGSIKNVKEREDLIRLTVELDAVLSEMNQSAELVIKQNPRFEMALRDLQARNAASTKVVTELLDDKLVNAGVIVTSADEVASTSQIAKKALLDLHDSQLNLMAERFGERIRDYQVDGLLVALLLLFILVLVIYLFAGFYFSVKNAIVQLDRATQQLVQGDLTVRVSSGTRDEFNNVISAYNLMADSFQEVVGRSRQVAEKAYESAGHLRISVQETAGSSRVITDIMQEVAVGSELQMRSSQDTASAMNEVSLGVQRIAETSSVVANAAGDAAQDARRGAVDLEQAVVQMASIKTKVGETAVTISQLHELSIRIDRILIVIKEISNQTKLLALNASIEAARAGEHGRGFHVVAEEVRKLAEQSDESVKQIASLISRVQHSAKETVDKIGVEIKEVDKGSMLLDQVSVVFDRIMKSVEQVASQIQEVSAASEQISASTEEVSASMEDSVGVSRKAVSHAHHVKVSMEKQVGTTKEVAMSSEALNVLSEELFQSLVQFRIE</sequence>
<dbReference type="PANTHER" id="PTHR32089">
    <property type="entry name" value="METHYL-ACCEPTING CHEMOTAXIS PROTEIN MCPB"/>
    <property type="match status" value="1"/>
</dbReference>
<dbReference type="Pfam" id="PF00015">
    <property type="entry name" value="MCPsignal"/>
    <property type="match status" value="1"/>
</dbReference>
<evidence type="ECO:0000256" key="3">
    <source>
        <dbReference type="ARBA" id="ARBA00023136"/>
    </source>
</evidence>
<keyword evidence="11" id="KW-1185">Reference proteome</keyword>
<evidence type="ECO:0000313" key="11">
    <source>
        <dbReference type="Proteomes" id="UP001652445"/>
    </source>
</evidence>
<accession>A0ABT2UP87</accession>
<dbReference type="EMBL" id="JAOQIO010000103">
    <property type="protein sequence ID" value="MCU6796470.1"/>
    <property type="molecule type" value="Genomic_DNA"/>
</dbReference>
<gene>
    <name evidence="10" type="ORF">OB236_30530</name>
</gene>
<dbReference type="InterPro" id="IPR004089">
    <property type="entry name" value="MCPsignal_dom"/>
</dbReference>
<feature type="transmembrane region" description="Helical" evidence="7">
    <location>
        <begin position="32"/>
        <end position="52"/>
    </location>
</feature>
<dbReference type="Pfam" id="PF00672">
    <property type="entry name" value="HAMP"/>
    <property type="match status" value="1"/>
</dbReference>
<feature type="domain" description="HAMP" evidence="9">
    <location>
        <begin position="356"/>
        <end position="408"/>
    </location>
</feature>
<feature type="transmembrane region" description="Helical" evidence="7">
    <location>
        <begin position="334"/>
        <end position="356"/>
    </location>
</feature>
<dbReference type="Gene3D" id="1.10.287.950">
    <property type="entry name" value="Methyl-accepting chemotaxis protein"/>
    <property type="match status" value="1"/>
</dbReference>
<comment type="similarity">
    <text evidence="5">Belongs to the methyl-accepting chemotaxis (MCP) protein family.</text>
</comment>
<dbReference type="PANTHER" id="PTHR32089:SF112">
    <property type="entry name" value="LYSOZYME-LIKE PROTEIN-RELATED"/>
    <property type="match status" value="1"/>
</dbReference>
<evidence type="ECO:0000256" key="1">
    <source>
        <dbReference type="ARBA" id="ARBA00004236"/>
    </source>
</evidence>
<dbReference type="Proteomes" id="UP001652445">
    <property type="component" value="Unassembled WGS sequence"/>
</dbReference>
<evidence type="ECO:0000259" key="9">
    <source>
        <dbReference type="PROSITE" id="PS50885"/>
    </source>
</evidence>
<evidence type="ECO:0000256" key="5">
    <source>
        <dbReference type="ARBA" id="ARBA00029447"/>
    </source>
</evidence>
<keyword evidence="2" id="KW-1003">Cell membrane</keyword>
<evidence type="ECO:0000256" key="2">
    <source>
        <dbReference type="ARBA" id="ARBA00022475"/>
    </source>
</evidence>
<proteinExistence type="inferred from homology"/>
<dbReference type="SMART" id="SM00283">
    <property type="entry name" value="MA"/>
    <property type="match status" value="1"/>
</dbReference>
<comment type="subcellular location">
    <subcellularLocation>
        <location evidence="1">Cell membrane</location>
    </subcellularLocation>
</comment>
<protein>
    <submittedName>
        <fullName evidence="10">Methyl-accepting chemotaxis protein</fullName>
    </submittedName>
</protein>
<evidence type="ECO:0000259" key="8">
    <source>
        <dbReference type="PROSITE" id="PS50111"/>
    </source>
</evidence>